<dbReference type="Proteomes" id="UP000694621">
    <property type="component" value="Unplaced"/>
</dbReference>
<dbReference type="GO" id="GO:0005506">
    <property type="term" value="F:iron ion binding"/>
    <property type="evidence" value="ECO:0007669"/>
    <property type="project" value="InterPro"/>
</dbReference>
<keyword evidence="3" id="KW-0479">Metal-binding</keyword>
<proteinExistence type="inferred from homology"/>
<evidence type="ECO:0000256" key="5">
    <source>
        <dbReference type="SAM" id="Phobius"/>
    </source>
</evidence>
<feature type="transmembrane region" description="Helical" evidence="5">
    <location>
        <begin position="6"/>
        <end position="22"/>
    </location>
</feature>
<dbReference type="AlphaFoldDB" id="A0A8B9JAV7"/>
<name>A0A8B9JAV7_ASTMX</name>
<dbReference type="Pfam" id="PF00067">
    <property type="entry name" value="p450"/>
    <property type="match status" value="1"/>
</dbReference>
<dbReference type="InterPro" id="IPR050182">
    <property type="entry name" value="Cytochrome_P450_fam2"/>
</dbReference>
<dbReference type="InterPro" id="IPR002401">
    <property type="entry name" value="Cyt_P450_E_grp-I"/>
</dbReference>
<comment type="similarity">
    <text evidence="2">Belongs to the cytochrome P450 family.</text>
</comment>
<dbReference type="PRINTS" id="PR00463">
    <property type="entry name" value="EP450I"/>
</dbReference>
<keyword evidence="5" id="KW-1133">Transmembrane helix</keyword>
<accession>A0A8B9JAV7</accession>
<dbReference type="GO" id="GO:0016712">
    <property type="term" value="F:oxidoreductase activity, acting on paired donors, with incorporation or reduction of molecular oxygen, reduced flavin or flavoprotein as one donor, and incorporation of one atom of oxygen"/>
    <property type="evidence" value="ECO:0007669"/>
    <property type="project" value="TreeGrafter"/>
</dbReference>
<evidence type="ECO:0000256" key="1">
    <source>
        <dbReference type="ARBA" id="ARBA00001971"/>
    </source>
</evidence>
<evidence type="ECO:0000256" key="2">
    <source>
        <dbReference type="ARBA" id="ARBA00010617"/>
    </source>
</evidence>
<dbReference type="PANTHER" id="PTHR24300:SF327">
    <property type="entry name" value="CYTOCHROME P450 2F2-RELATED"/>
    <property type="match status" value="1"/>
</dbReference>
<evidence type="ECO:0000256" key="4">
    <source>
        <dbReference type="ARBA" id="ARBA00023004"/>
    </source>
</evidence>
<comment type="cofactor">
    <cofactor evidence="1">
        <name>heme</name>
        <dbReference type="ChEBI" id="CHEBI:30413"/>
    </cofactor>
</comment>
<dbReference type="Ensembl" id="ENSAMXT00005016877.1">
    <property type="protein sequence ID" value="ENSAMXP00005015272.1"/>
    <property type="gene ID" value="ENSAMXG00005008079.1"/>
</dbReference>
<keyword evidence="5" id="KW-0812">Transmembrane</keyword>
<dbReference type="InterPro" id="IPR001128">
    <property type="entry name" value="Cyt_P450"/>
</dbReference>
<evidence type="ECO:0000313" key="6">
    <source>
        <dbReference type="Ensembl" id="ENSAMXP00005015272.1"/>
    </source>
</evidence>
<keyword evidence="5" id="KW-0472">Membrane</keyword>
<dbReference type="Gene3D" id="1.10.630.10">
    <property type="entry name" value="Cytochrome P450"/>
    <property type="match status" value="1"/>
</dbReference>
<dbReference type="GO" id="GO:0020037">
    <property type="term" value="F:heme binding"/>
    <property type="evidence" value="ECO:0007669"/>
    <property type="project" value="InterPro"/>
</dbReference>
<dbReference type="GO" id="GO:0005737">
    <property type="term" value="C:cytoplasm"/>
    <property type="evidence" value="ECO:0007669"/>
    <property type="project" value="TreeGrafter"/>
</dbReference>
<evidence type="ECO:0000313" key="7">
    <source>
        <dbReference type="Proteomes" id="UP000694621"/>
    </source>
</evidence>
<dbReference type="GO" id="GO:0006805">
    <property type="term" value="P:xenobiotic metabolic process"/>
    <property type="evidence" value="ECO:0007669"/>
    <property type="project" value="TreeGrafter"/>
</dbReference>
<dbReference type="InterPro" id="IPR036396">
    <property type="entry name" value="Cyt_P450_sf"/>
</dbReference>
<dbReference type="SUPFAM" id="SSF48264">
    <property type="entry name" value="Cytochrome P450"/>
    <property type="match status" value="1"/>
</dbReference>
<protein>
    <submittedName>
        <fullName evidence="6">Uncharacterized protein</fullName>
    </submittedName>
</protein>
<organism evidence="6 7">
    <name type="scientific">Astyanax mexicanus</name>
    <name type="common">Blind cave fish</name>
    <name type="synonym">Astyanax fasciatus mexicanus</name>
    <dbReference type="NCBI Taxonomy" id="7994"/>
    <lineage>
        <taxon>Eukaryota</taxon>
        <taxon>Metazoa</taxon>
        <taxon>Chordata</taxon>
        <taxon>Craniata</taxon>
        <taxon>Vertebrata</taxon>
        <taxon>Euteleostomi</taxon>
        <taxon>Actinopterygii</taxon>
        <taxon>Neopterygii</taxon>
        <taxon>Teleostei</taxon>
        <taxon>Ostariophysi</taxon>
        <taxon>Characiformes</taxon>
        <taxon>Characoidei</taxon>
        <taxon>Acestrorhamphidae</taxon>
        <taxon>Acestrorhamphinae</taxon>
        <taxon>Astyanax</taxon>
    </lineage>
</organism>
<dbReference type="PANTHER" id="PTHR24300">
    <property type="entry name" value="CYTOCHROME P450 508A4-RELATED"/>
    <property type="match status" value="1"/>
</dbReference>
<evidence type="ECO:0000256" key="3">
    <source>
        <dbReference type="ARBA" id="ARBA00022723"/>
    </source>
</evidence>
<keyword evidence="4" id="KW-0408">Iron</keyword>
<reference evidence="6" key="1">
    <citation type="submission" date="2025-08" db="UniProtKB">
        <authorList>
            <consortium name="Ensembl"/>
        </authorList>
    </citation>
    <scope>IDENTIFICATION</scope>
</reference>
<dbReference type="GO" id="GO:0006082">
    <property type="term" value="P:organic acid metabolic process"/>
    <property type="evidence" value="ECO:0007669"/>
    <property type="project" value="TreeGrafter"/>
</dbReference>
<sequence length="178" mass="19992">MLGSLVLVWIFICLLFLFIRIQRPKNFPPGPRPVPIFGNLFQLNIKFIATKLPKNGLENIWTRYGNVYSVYFGGRPTVVLTGMKALKEALVTKAADFSGRPQNILISDIREGKGVILADYGPAWKEHRRFALTTLRNFGMGKQSMEERILGETEHLVARLEKGSGNCPLVNLSNNCIT</sequence>